<proteinExistence type="predicted"/>
<organism evidence="3 4">
    <name type="scientific">Rotaria sordida</name>
    <dbReference type="NCBI Taxonomy" id="392033"/>
    <lineage>
        <taxon>Eukaryota</taxon>
        <taxon>Metazoa</taxon>
        <taxon>Spiralia</taxon>
        <taxon>Gnathifera</taxon>
        <taxon>Rotifera</taxon>
        <taxon>Eurotatoria</taxon>
        <taxon>Bdelloidea</taxon>
        <taxon>Philodinida</taxon>
        <taxon>Philodinidae</taxon>
        <taxon>Rotaria</taxon>
    </lineage>
</organism>
<evidence type="ECO:0000259" key="2">
    <source>
        <dbReference type="PROSITE" id="PS50097"/>
    </source>
</evidence>
<dbReference type="Proteomes" id="UP000663882">
    <property type="component" value="Unassembled WGS sequence"/>
</dbReference>
<evidence type="ECO:0000256" key="1">
    <source>
        <dbReference type="SAM" id="MobiDB-lite"/>
    </source>
</evidence>
<dbReference type="Gene3D" id="3.30.710.10">
    <property type="entry name" value="Potassium Channel Kv1.1, Chain A"/>
    <property type="match status" value="1"/>
</dbReference>
<dbReference type="SUPFAM" id="SSF54695">
    <property type="entry name" value="POZ domain"/>
    <property type="match status" value="1"/>
</dbReference>
<accession>A0A815FJK6</accession>
<dbReference type="PANTHER" id="PTHR24413">
    <property type="entry name" value="SPECKLE-TYPE POZ PROTEIN"/>
    <property type="match status" value="1"/>
</dbReference>
<dbReference type="SMART" id="SM00225">
    <property type="entry name" value="BTB"/>
    <property type="match status" value="1"/>
</dbReference>
<name>A0A815FJK6_9BILA</name>
<dbReference type="InterPro" id="IPR000210">
    <property type="entry name" value="BTB/POZ_dom"/>
</dbReference>
<dbReference type="OrthoDB" id="6359816at2759"/>
<reference evidence="3" key="1">
    <citation type="submission" date="2021-02" db="EMBL/GenBank/DDBJ databases">
        <authorList>
            <person name="Nowell W R."/>
        </authorList>
    </citation>
    <scope>NUCLEOTIDE SEQUENCE</scope>
</reference>
<comment type="caution">
    <text evidence="3">The sequence shown here is derived from an EMBL/GenBank/DDBJ whole genome shotgun (WGS) entry which is preliminary data.</text>
</comment>
<feature type="compositionally biased region" description="Polar residues" evidence="1">
    <location>
        <begin position="29"/>
        <end position="50"/>
    </location>
</feature>
<feature type="compositionally biased region" description="Polar residues" evidence="1">
    <location>
        <begin position="1"/>
        <end position="22"/>
    </location>
</feature>
<dbReference type="AlphaFoldDB" id="A0A815FJK6"/>
<evidence type="ECO:0000313" key="4">
    <source>
        <dbReference type="Proteomes" id="UP000663882"/>
    </source>
</evidence>
<evidence type="ECO:0000313" key="3">
    <source>
        <dbReference type="EMBL" id="CAF1330266.1"/>
    </source>
</evidence>
<dbReference type="EMBL" id="CAJNOO010003306">
    <property type="protein sequence ID" value="CAF1330266.1"/>
    <property type="molecule type" value="Genomic_DNA"/>
</dbReference>
<gene>
    <name evidence="3" type="ORF">RFH988_LOCUS31222</name>
</gene>
<dbReference type="PROSITE" id="PS50097">
    <property type="entry name" value="BTB"/>
    <property type="match status" value="1"/>
</dbReference>
<dbReference type="Pfam" id="PF00651">
    <property type="entry name" value="BTB"/>
    <property type="match status" value="1"/>
</dbReference>
<dbReference type="InterPro" id="IPR011333">
    <property type="entry name" value="SKP1/BTB/POZ_sf"/>
</dbReference>
<dbReference type="Gene3D" id="1.25.40.420">
    <property type="match status" value="1"/>
</dbReference>
<feature type="domain" description="BTB" evidence="2">
    <location>
        <begin position="68"/>
        <end position="152"/>
    </location>
</feature>
<protein>
    <recommendedName>
        <fullName evidence="2">BTB domain-containing protein</fullName>
    </recommendedName>
</protein>
<feature type="region of interest" description="Disordered" evidence="1">
    <location>
        <begin position="1"/>
        <end position="50"/>
    </location>
</feature>
<sequence length="261" mass="30304">MNSSKTSLRNADQQRTTETSYNFVLGNRYPTTSSNNQRYQQHASAGHQQINNDNYDVELLKHLSKDFSDLLNRTDISDCTFMAVHRCVLVARSSTFSAVMSGHINRLDLDKQKELATSTKNDKLIISINKTDPETMKHVIIFLYTAKCDLNERNALHILDAAGRYDIKSLKVHAAQFLVNHINTNNVLTLIESAYKYDNLLLKQRCIDYFIDNSKEIMDITELWKPFSEKYPMIVSELLYWIVHQDEHHQHTAQLQLHSQW</sequence>